<accession>A0A8F5XTV4</accession>
<reference evidence="4" key="1">
    <citation type="submission" date="2021-04" db="EMBL/GenBank/DDBJ databases">
        <title>RNA virome diversity and Wolbachia infection in individual Drosophila simulans.</title>
        <authorList>
            <person name="Ortiz-Baez A.S."/>
            <person name="Hoffmann A.A."/>
            <person name="Shi M."/>
            <person name="Holmes E.C."/>
        </authorList>
    </citation>
    <scope>NUCLEOTIDE SEQUENCE</scope>
    <source>
        <strain evidence="4">K119_19278</strain>
    </source>
</reference>
<dbReference type="GO" id="GO:0003968">
    <property type="term" value="F:RNA-directed RNA polymerase activity"/>
    <property type="evidence" value="ECO:0007669"/>
    <property type="project" value="UniProtKB-KW"/>
</dbReference>
<protein>
    <submittedName>
        <fullName evidence="4">RNA-dependent RNA polymerase</fullName>
    </submittedName>
</protein>
<sequence length="763" mass="88633">MRSLKLEAVNIINSAMMDLKSKNNNLSQRKQLCLLVLRYYSDISNVNIITDLTRFTHEYFQYIQKLILCKGKSFTVKVYVKSSRLGVFRYLSGDPINGLPFVKISKGGCPKLFNEIINKYLFNYDALKYIITLLCIFRDYKSQPILDRSPIETPWKGSIPSIDKNTFDDILNLIGVLKRRVIKLKEQNIMYRFYEPSQRQESSEWQQYHLSNKMGPNGPSLIMAITDFNTLPDKTKVQIRTLGGKLLSQYMDRTMRVIQEYPERAIMIDKSIPRMKQPKQPLVRKLSSFSDKEGKTRTVGMFDYWSQTCLKPIHDMLCRILRGIPQDCTYNQNAFTEFLLHNKQSVYHSLDLTNATDRMPIALQALILEPLIGKERTQAWKGILTDLPFHVKGDAEIYYKTGQPMGAYSSWPIMALTHHFIVKLAGKRAGISNFVNYCILGDDIVIADTEVSREYRTILQTLDMPISEPKTHSSEFFFEFAKRYFYHGKEISPFNISSLSTVYKRYYLLHNFMRNQLMKGWSITYEKTPHFIYHLYKILDRNSHGKRASKLYMIFDLVTEFKENGNITAETLGRTVKYLPKITLCSSDPLVQANLIGEILLDLKRSQIRNEMSSCRLEMDRLGDSITRLIMKLVPEEQWTLPDELTYWHPFGFLMVEHTSKAIDDFVCEYDPDLECVKLMHVRGVLGRMIKKDLLVYKDSRSLELLADARLVKQLIRYDPAEVLSTVLEEIDQMTYFSKGVNLTNPENSEHGFSYDGIDEQVG</sequence>
<dbReference type="EMBL" id="MW976869">
    <property type="protein sequence ID" value="QXP49788.1"/>
    <property type="molecule type" value="Genomic_RNA"/>
</dbReference>
<dbReference type="InterPro" id="IPR043502">
    <property type="entry name" value="DNA/RNA_pol_sf"/>
</dbReference>
<evidence type="ECO:0000256" key="1">
    <source>
        <dbReference type="ARBA" id="ARBA00022484"/>
    </source>
</evidence>
<name>A0A8F5XTV4_9VIRU</name>
<dbReference type="SUPFAM" id="SSF56672">
    <property type="entry name" value="DNA/RNA polymerases"/>
    <property type="match status" value="1"/>
</dbReference>
<evidence type="ECO:0000256" key="2">
    <source>
        <dbReference type="ARBA" id="ARBA00022679"/>
    </source>
</evidence>
<dbReference type="InterPro" id="IPR008686">
    <property type="entry name" value="RNA_pol_mitovir"/>
</dbReference>
<keyword evidence="1 4" id="KW-0696">RNA-directed RNA polymerase</keyword>
<organism evidence="4">
    <name type="scientific">araluen mito-like virus</name>
    <dbReference type="NCBI Taxonomy" id="2858880"/>
    <lineage>
        <taxon>Viruses</taxon>
        <taxon>Riboviria</taxon>
        <taxon>Orthornavirae</taxon>
        <taxon>Lenarviricota</taxon>
        <taxon>Howeltoviricetes</taxon>
        <taxon>Cryppavirales</taxon>
        <taxon>Mitoviridae</taxon>
    </lineage>
</organism>
<dbReference type="PANTHER" id="PTHR34456">
    <property type="entry name" value="MITOVIRUS RNA-DEPENDENT RNA POLYMERASE"/>
    <property type="match status" value="1"/>
</dbReference>
<dbReference type="Pfam" id="PF05919">
    <property type="entry name" value="Mitovir_RNA_pol"/>
    <property type="match status" value="1"/>
</dbReference>
<evidence type="ECO:0000313" key="4">
    <source>
        <dbReference type="EMBL" id="QXP49788.1"/>
    </source>
</evidence>
<proteinExistence type="predicted"/>
<evidence type="ECO:0000256" key="3">
    <source>
        <dbReference type="ARBA" id="ARBA00022695"/>
    </source>
</evidence>
<dbReference type="PANTHER" id="PTHR34456:SF13">
    <property type="entry name" value="REVERSE TRANSCRIPTASE DOMAIN-CONTAINING PROTEIN"/>
    <property type="match status" value="1"/>
</dbReference>
<keyword evidence="3" id="KW-0548">Nucleotidyltransferase</keyword>
<keyword evidence="2" id="KW-0808">Transferase</keyword>